<evidence type="ECO:0000256" key="2">
    <source>
        <dbReference type="ARBA" id="ARBA00023015"/>
    </source>
</evidence>
<feature type="domain" description="RNA polymerase sigma-70 region 2" evidence="5">
    <location>
        <begin position="27"/>
        <end position="92"/>
    </location>
</feature>
<dbReference type="InterPro" id="IPR014327">
    <property type="entry name" value="RNA_pol_sigma70_bacteroid"/>
</dbReference>
<evidence type="ECO:0000259" key="6">
    <source>
        <dbReference type="Pfam" id="PF08281"/>
    </source>
</evidence>
<gene>
    <name evidence="7" type="ORF">KEM10_20470</name>
</gene>
<evidence type="ECO:0000313" key="8">
    <source>
        <dbReference type="Proteomes" id="UP000708576"/>
    </source>
</evidence>
<dbReference type="RefSeq" id="WP_212218980.1">
    <property type="nucleotide sequence ID" value="NZ_JAGUCO010000027.1"/>
</dbReference>
<dbReference type="Proteomes" id="UP000708576">
    <property type="component" value="Unassembled WGS sequence"/>
</dbReference>
<proteinExistence type="inferred from homology"/>
<dbReference type="InterPro" id="IPR007627">
    <property type="entry name" value="RNA_pol_sigma70_r2"/>
</dbReference>
<accession>A0ABS5K0N1</accession>
<evidence type="ECO:0000313" key="7">
    <source>
        <dbReference type="EMBL" id="MBS2100673.1"/>
    </source>
</evidence>
<dbReference type="InterPro" id="IPR013249">
    <property type="entry name" value="RNA_pol_sigma70_r4_t2"/>
</dbReference>
<dbReference type="Pfam" id="PF04542">
    <property type="entry name" value="Sigma70_r2"/>
    <property type="match status" value="1"/>
</dbReference>
<keyword evidence="3" id="KW-0731">Sigma factor</keyword>
<dbReference type="SUPFAM" id="SSF88946">
    <property type="entry name" value="Sigma2 domain of RNA polymerase sigma factors"/>
    <property type="match status" value="1"/>
</dbReference>
<evidence type="ECO:0000259" key="5">
    <source>
        <dbReference type="Pfam" id="PF04542"/>
    </source>
</evidence>
<name>A0ABS5K0N1_9BACT</name>
<dbReference type="NCBIfam" id="TIGR02937">
    <property type="entry name" value="sigma70-ECF"/>
    <property type="match status" value="1"/>
</dbReference>
<feature type="domain" description="RNA polymerase sigma factor 70 region 4 type 2" evidence="6">
    <location>
        <begin position="123"/>
        <end position="175"/>
    </location>
</feature>
<keyword evidence="4" id="KW-0804">Transcription</keyword>
<dbReference type="InterPro" id="IPR013324">
    <property type="entry name" value="RNA_pol_sigma_r3/r4-like"/>
</dbReference>
<dbReference type="SUPFAM" id="SSF88659">
    <property type="entry name" value="Sigma3 and sigma4 domains of RNA polymerase sigma factors"/>
    <property type="match status" value="1"/>
</dbReference>
<keyword evidence="2" id="KW-0805">Transcription regulation</keyword>
<keyword evidence="8" id="KW-1185">Reference proteome</keyword>
<evidence type="ECO:0000256" key="4">
    <source>
        <dbReference type="ARBA" id="ARBA00023163"/>
    </source>
</evidence>
<dbReference type="InterPro" id="IPR013325">
    <property type="entry name" value="RNA_pol_sigma_r2"/>
</dbReference>
<protein>
    <submittedName>
        <fullName evidence="7">RNA polymerase sigma-70 factor</fullName>
    </submittedName>
</protein>
<sequence length="194" mass="22910">MNKSKHLSDIFLVDQLHVGDMNSFDLIFEKYGNRLYAFAISYLKSNEEAEELVQDVFLKLWENRAKLNRESSLKSYLFTIAYHKMCNLFRQKEQHNKYILSEKVQDEKSVNLEEQIEFKEALNQIDQIIEELPLRQKEIFIKSRKEGKSSKQIAEELQISPATVDNQISAALKYLRKHIPEANIGLILYFFLFL</sequence>
<dbReference type="NCBIfam" id="TIGR02985">
    <property type="entry name" value="Sig70_bacteroi1"/>
    <property type="match status" value="1"/>
</dbReference>
<dbReference type="PANTHER" id="PTHR43133:SF46">
    <property type="entry name" value="RNA POLYMERASE SIGMA-70 FACTOR ECF SUBFAMILY"/>
    <property type="match status" value="1"/>
</dbReference>
<dbReference type="Gene3D" id="1.10.1740.10">
    <property type="match status" value="1"/>
</dbReference>
<dbReference type="Pfam" id="PF08281">
    <property type="entry name" value="Sigma70_r4_2"/>
    <property type="match status" value="1"/>
</dbReference>
<evidence type="ECO:0000256" key="3">
    <source>
        <dbReference type="ARBA" id="ARBA00023082"/>
    </source>
</evidence>
<dbReference type="InterPro" id="IPR036388">
    <property type="entry name" value="WH-like_DNA-bd_sf"/>
</dbReference>
<reference evidence="7 8" key="1">
    <citation type="journal article" date="2015" name="Int. J. Syst. Evol. Microbiol.">
        <title>Carboxylicivirga linearis sp. nov., isolated from a sea cucumber culture pond.</title>
        <authorList>
            <person name="Wang F.Q."/>
            <person name="Zhou Y.X."/>
            <person name="Lin X.Z."/>
            <person name="Chen G.J."/>
            <person name="Du Z.J."/>
        </authorList>
    </citation>
    <scope>NUCLEOTIDE SEQUENCE [LARGE SCALE GENOMIC DNA]</scope>
    <source>
        <strain evidence="7 8">FB218</strain>
    </source>
</reference>
<dbReference type="EMBL" id="JAGUCO010000027">
    <property type="protein sequence ID" value="MBS2100673.1"/>
    <property type="molecule type" value="Genomic_DNA"/>
</dbReference>
<organism evidence="7 8">
    <name type="scientific">Carboxylicivirga linearis</name>
    <dbReference type="NCBI Taxonomy" id="1628157"/>
    <lineage>
        <taxon>Bacteria</taxon>
        <taxon>Pseudomonadati</taxon>
        <taxon>Bacteroidota</taxon>
        <taxon>Bacteroidia</taxon>
        <taxon>Marinilabiliales</taxon>
        <taxon>Marinilabiliaceae</taxon>
        <taxon>Carboxylicivirga</taxon>
    </lineage>
</organism>
<evidence type="ECO:0000256" key="1">
    <source>
        <dbReference type="ARBA" id="ARBA00010641"/>
    </source>
</evidence>
<dbReference type="InterPro" id="IPR014284">
    <property type="entry name" value="RNA_pol_sigma-70_dom"/>
</dbReference>
<comment type="caution">
    <text evidence="7">The sequence shown here is derived from an EMBL/GenBank/DDBJ whole genome shotgun (WGS) entry which is preliminary data.</text>
</comment>
<comment type="similarity">
    <text evidence="1">Belongs to the sigma-70 factor family. ECF subfamily.</text>
</comment>
<dbReference type="Gene3D" id="1.10.10.10">
    <property type="entry name" value="Winged helix-like DNA-binding domain superfamily/Winged helix DNA-binding domain"/>
    <property type="match status" value="1"/>
</dbReference>
<dbReference type="PANTHER" id="PTHR43133">
    <property type="entry name" value="RNA POLYMERASE ECF-TYPE SIGMA FACTO"/>
    <property type="match status" value="1"/>
</dbReference>
<dbReference type="InterPro" id="IPR039425">
    <property type="entry name" value="RNA_pol_sigma-70-like"/>
</dbReference>